<dbReference type="Gene3D" id="3.30.450.20">
    <property type="entry name" value="PAS domain"/>
    <property type="match status" value="1"/>
</dbReference>
<gene>
    <name evidence="2" type="ORF">SAMN02745131_00186</name>
</gene>
<dbReference type="Pfam" id="PF08269">
    <property type="entry name" value="dCache_2"/>
    <property type="match status" value="1"/>
</dbReference>
<reference evidence="2 3" key="1">
    <citation type="submission" date="2016-11" db="EMBL/GenBank/DDBJ databases">
        <authorList>
            <person name="Jaros S."/>
            <person name="Januszkiewicz K."/>
            <person name="Wedrychowicz H."/>
        </authorList>
    </citation>
    <scope>NUCLEOTIDE SEQUENCE [LARGE SCALE GENOMIC DNA]</scope>
    <source>
        <strain evidence="2 3">DSM 18119</strain>
    </source>
</reference>
<dbReference type="AlphaFoldDB" id="A0A1M4SPE4"/>
<protein>
    <recommendedName>
        <fullName evidence="1">Double Cache domain-containing protein</fullName>
    </recommendedName>
</protein>
<organism evidence="2 3">
    <name type="scientific">Flavisolibacter ginsengisoli DSM 18119</name>
    <dbReference type="NCBI Taxonomy" id="1121884"/>
    <lineage>
        <taxon>Bacteria</taxon>
        <taxon>Pseudomonadati</taxon>
        <taxon>Bacteroidota</taxon>
        <taxon>Chitinophagia</taxon>
        <taxon>Chitinophagales</taxon>
        <taxon>Chitinophagaceae</taxon>
        <taxon>Flavisolibacter</taxon>
    </lineage>
</organism>
<dbReference type="STRING" id="1121884.SAMN02745131_00186"/>
<dbReference type="RefSeq" id="WP_072833353.1">
    <property type="nucleotide sequence ID" value="NZ_FQUU01000001.1"/>
</dbReference>
<dbReference type="EMBL" id="FQUU01000001">
    <property type="protein sequence ID" value="SHE34090.1"/>
    <property type="molecule type" value="Genomic_DNA"/>
</dbReference>
<evidence type="ECO:0000259" key="1">
    <source>
        <dbReference type="Pfam" id="PF08269"/>
    </source>
</evidence>
<sequence>MKKDGKFLVRENIDSATKKGSAWVDYYWYKPGQNEPAHKQAFVRKVQHGNETYIVGAGFYQ</sequence>
<proteinExistence type="predicted"/>
<accession>A0A1M4SPE4</accession>
<name>A0A1M4SPE4_9BACT</name>
<feature type="domain" description="Double Cache" evidence="1">
    <location>
        <begin position="3"/>
        <end position="60"/>
    </location>
</feature>
<keyword evidence="3" id="KW-1185">Reference proteome</keyword>
<dbReference type="InterPro" id="IPR004010">
    <property type="entry name" value="Double_Cache_2"/>
</dbReference>
<evidence type="ECO:0000313" key="2">
    <source>
        <dbReference type="EMBL" id="SHE34090.1"/>
    </source>
</evidence>
<dbReference type="Proteomes" id="UP000184048">
    <property type="component" value="Unassembled WGS sequence"/>
</dbReference>
<evidence type="ECO:0000313" key="3">
    <source>
        <dbReference type="Proteomes" id="UP000184048"/>
    </source>
</evidence>